<feature type="short sequence motif" description="Prevents secretion from ER" evidence="6">
    <location>
        <begin position="106"/>
        <end position="109"/>
    </location>
</feature>
<evidence type="ECO:0000256" key="5">
    <source>
        <dbReference type="ARBA" id="ARBA00023329"/>
    </source>
</evidence>
<sequence length="109" mass="11584">MASRRINESEKTYLDSAGAASGPSGKSNIAPAVPAAVIYKLLGFTFAMITAPISIYFLSLNSIFGGNSTFAGFTAAISANVILIAYVVVAFKEDQSERLAEEQRQKKSD</sequence>
<evidence type="ECO:0000313" key="8">
    <source>
        <dbReference type="EMBL" id="KAF2459990.1"/>
    </source>
</evidence>
<protein>
    <submittedName>
        <fullName evidence="8">Uncharacterized protein</fullName>
    </submittedName>
</protein>
<reference evidence="8" key="1">
    <citation type="journal article" date="2020" name="Stud. Mycol.">
        <title>101 Dothideomycetes genomes: a test case for predicting lifestyles and emergence of pathogens.</title>
        <authorList>
            <person name="Haridas S."/>
            <person name="Albert R."/>
            <person name="Binder M."/>
            <person name="Bloem J."/>
            <person name="Labutti K."/>
            <person name="Salamov A."/>
            <person name="Andreopoulos B."/>
            <person name="Baker S."/>
            <person name="Barry K."/>
            <person name="Bills G."/>
            <person name="Bluhm B."/>
            <person name="Cannon C."/>
            <person name="Castanera R."/>
            <person name="Culley D."/>
            <person name="Daum C."/>
            <person name="Ezra D."/>
            <person name="Gonzalez J."/>
            <person name="Henrissat B."/>
            <person name="Kuo A."/>
            <person name="Liang C."/>
            <person name="Lipzen A."/>
            <person name="Lutzoni F."/>
            <person name="Magnuson J."/>
            <person name="Mondo S."/>
            <person name="Nolan M."/>
            <person name="Ohm R."/>
            <person name="Pangilinan J."/>
            <person name="Park H.-J."/>
            <person name="Ramirez L."/>
            <person name="Alfaro M."/>
            <person name="Sun H."/>
            <person name="Tritt A."/>
            <person name="Yoshinaga Y."/>
            <person name="Zwiers L.-H."/>
            <person name="Turgeon B."/>
            <person name="Goodwin S."/>
            <person name="Spatafora J."/>
            <person name="Crous P."/>
            <person name="Grigoriev I."/>
        </authorList>
    </citation>
    <scope>NUCLEOTIDE SEQUENCE</scope>
    <source>
        <strain evidence="8">ATCC 16933</strain>
    </source>
</reference>
<dbReference type="GO" id="GO:0005789">
    <property type="term" value="C:endoplasmic reticulum membrane"/>
    <property type="evidence" value="ECO:0007669"/>
    <property type="project" value="UniProtKB-SubCell"/>
</dbReference>
<feature type="compositionally biased region" description="Low complexity" evidence="7">
    <location>
        <begin position="16"/>
        <end position="25"/>
    </location>
</feature>
<evidence type="ECO:0000256" key="2">
    <source>
        <dbReference type="ARBA" id="ARBA00022824"/>
    </source>
</evidence>
<keyword evidence="3 6" id="KW-1133">Transmembrane helix</keyword>
<dbReference type="GO" id="GO:0070072">
    <property type="term" value="P:vacuolar proton-transporting V-type ATPase complex assembly"/>
    <property type="evidence" value="ECO:0007669"/>
    <property type="project" value="UniProtKB-UniRule"/>
</dbReference>
<dbReference type="EMBL" id="MU001674">
    <property type="protein sequence ID" value="KAF2459990.1"/>
    <property type="molecule type" value="Genomic_DNA"/>
</dbReference>
<dbReference type="Pfam" id="PF09446">
    <property type="entry name" value="VMA21"/>
    <property type="match status" value="1"/>
</dbReference>
<dbReference type="InterPro" id="IPR019013">
    <property type="entry name" value="Vma21"/>
</dbReference>
<comment type="function">
    <text evidence="6">Required for the assembly of the V0 complex of the vacuolar ATPase (V-ATPase) in the endoplasmic reticulum.</text>
</comment>
<keyword evidence="2 6" id="KW-0256">Endoplasmic reticulum</keyword>
<evidence type="ECO:0000256" key="4">
    <source>
        <dbReference type="ARBA" id="ARBA00023136"/>
    </source>
</evidence>
<dbReference type="GO" id="GO:0033116">
    <property type="term" value="C:endoplasmic reticulum-Golgi intermediate compartment membrane"/>
    <property type="evidence" value="ECO:0007669"/>
    <property type="project" value="UniProtKB-SubCell"/>
</dbReference>
<keyword evidence="9" id="KW-1185">Reference proteome</keyword>
<evidence type="ECO:0000313" key="9">
    <source>
        <dbReference type="Proteomes" id="UP000799766"/>
    </source>
</evidence>
<evidence type="ECO:0000256" key="6">
    <source>
        <dbReference type="HAMAP-Rule" id="MF_03058"/>
    </source>
</evidence>
<gene>
    <name evidence="8" type="ORF">BDY21DRAFT_337079</name>
</gene>
<keyword evidence="5 6" id="KW-0968">Cytoplasmic vesicle</keyword>
<comment type="subcellular location">
    <subcellularLocation>
        <location evidence="6">Endoplasmic reticulum membrane</location>
        <topology evidence="6">Multi-pass membrane protein</topology>
    </subcellularLocation>
    <subcellularLocation>
        <location evidence="6">Endoplasmic reticulum-Golgi intermediate compartment membrane</location>
        <topology evidence="6">Multi-pass membrane protein</topology>
    </subcellularLocation>
    <subcellularLocation>
        <location evidence="6">Cytoplasmic vesicle</location>
        <location evidence="6">COPII-coated vesicle membrane</location>
        <topology evidence="6">Multi-pass membrane protein</topology>
    </subcellularLocation>
</comment>
<dbReference type="OrthoDB" id="160405at2759"/>
<name>A0A6A6P7Q6_9PEZI</name>
<dbReference type="PANTHER" id="PTHR31792:SF3">
    <property type="entry name" value="VACUOLAR ATPASE ASSEMBLY INTEGRAL MEMBRANE PROTEIN VMA21"/>
    <property type="match status" value="1"/>
</dbReference>
<feature type="transmembrane region" description="Helical" evidence="6">
    <location>
        <begin position="70"/>
        <end position="91"/>
    </location>
</feature>
<feature type="transmembrane region" description="Helical" evidence="6">
    <location>
        <begin position="37"/>
        <end position="58"/>
    </location>
</feature>
<dbReference type="HAMAP" id="MF_03058">
    <property type="entry name" value="VMA21"/>
    <property type="match status" value="1"/>
</dbReference>
<evidence type="ECO:0000256" key="1">
    <source>
        <dbReference type="ARBA" id="ARBA00022692"/>
    </source>
</evidence>
<evidence type="ECO:0000256" key="3">
    <source>
        <dbReference type="ARBA" id="ARBA00022989"/>
    </source>
</evidence>
<dbReference type="GO" id="GO:0012507">
    <property type="term" value="C:ER to Golgi transport vesicle membrane"/>
    <property type="evidence" value="ECO:0007669"/>
    <property type="project" value="UniProtKB-SubCell"/>
</dbReference>
<dbReference type="Proteomes" id="UP000799766">
    <property type="component" value="Unassembled WGS sequence"/>
</dbReference>
<feature type="region of interest" description="Disordered" evidence="7">
    <location>
        <begin position="1"/>
        <end position="28"/>
    </location>
</feature>
<feature type="compositionally biased region" description="Basic and acidic residues" evidence="7">
    <location>
        <begin position="1"/>
        <end position="13"/>
    </location>
</feature>
<proteinExistence type="inferred from homology"/>
<evidence type="ECO:0000256" key="7">
    <source>
        <dbReference type="SAM" id="MobiDB-lite"/>
    </source>
</evidence>
<keyword evidence="4 6" id="KW-0472">Membrane</keyword>
<comment type="similarity">
    <text evidence="6">Belongs to the VMA21 family.</text>
</comment>
<accession>A0A6A6P7Q6</accession>
<dbReference type="AlphaFoldDB" id="A0A6A6P7Q6"/>
<dbReference type="PANTHER" id="PTHR31792">
    <property type="entry name" value="VACUOLAR ATPASE ASSEMBLY INTEGRAL MEMBRANE PROTEIN VMA21"/>
    <property type="match status" value="1"/>
</dbReference>
<keyword evidence="1 6" id="KW-0812">Transmembrane</keyword>
<organism evidence="8 9">
    <name type="scientific">Lineolata rhizophorae</name>
    <dbReference type="NCBI Taxonomy" id="578093"/>
    <lineage>
        <taxon>Eukaryota</taxon>
        <taxon>Fungi</taxon>
        <taxon>Dikarya</taxon>
        <taxon>Ascomycota</taxon>
        <taxon>Pezizomycotina</taxon>
        <taxon>Dothideomycetes</taxon>
        <taxon>Dothideomycetes incertae sedis</taxon>
        <taxon>Lineolatales</taxon>
        <taxon>Lineolataceae</taxon>
        <taxon>Lineolata</taxon>
    </lineage>
</organism>